<sequence>MQCACFVNTFQVENLDSRQMLYITELKNLEKNVKEAEERAKAVERQLVESEGSNMELSEKVTWLEEQLEKAKSQTTITGSFEETLYAKEQCIQRLEAELKMMHGQIETLKIKKKRKLKKLQIQLIEAKQEAAVTAMEFKEQLQRLQEEQATRGKPQEEQPSSKSSSRSPERDQEADSRVCLIVELSNQVSQQQERINHLEKALEEKETKIKGLEAELQLFSLVGAKASEENKNLRLTSPRQPENGSSVLDDVYQHDKSHLPVDNTTSLLCGPLDNTTPLNTGRPPSGRTTRHNLAMRHEAVQGNNLKLSNTSAQKNVIPELNGTDGHQRSCSSRASIGR</sequence>
<evidence type="ECO:0000313" key="4">
    <source>
        <dbReference type="Proteomes" id="UP000008672"/>
    </source>
</evidence>
<reference evidence="3" key="2">
    <citation type="submission" date="2025-08" db="UniProtKB">
        <authorList>
            <consortium name="Ensembl"/>
        </authorList>
    </citation>
    <scope>IDENTIFICATION</scope>
</reference>
<feature type="compositionally biased region" description="Low complexity" evidence="2">
    <location>
        <begin position="158"/>
        <end position="167"/>
    </location>
</feature>
<dbReference type="Proteomes" id="UP000008672">
    <property type="component" value="Unassembled WGS sequence"/>
</dbReference>
<dbReference type="GeneTree" id="ENSGT00520000057704"/>
<keyword evidence="4" id="KW-1185">Reference proteome</keyword>
<dbReference type="Ensembl" id="ENSLACT00000026647.1">
    <property type="protein sequence ID" value="ENSLACP00000023360.1"/>
    <property type="gene ID" value="ENSLACG00000022365.1"/>
</dbReference>
<proteinExistence type="predicted"/>
<dbReference type="HOGENOM" id="CLU_818766_0_0_1"/>
<dbReference type="PANTHER" id="PTHR38580:SF1">
    <property type="entry name" value="COILED-COIL DOMAIN-CONTAINING PROTEIN 192"/>
    <property type="match status" value="1"/>
</dbReference>
<dbReference type="AlphaFoldDB" id="M3XKV4"/>
<name>M3XKV4_LATCH</name>
<organism evidence="3 4">
    <name type="scientific">Latimeria chalumnae</name>
    <name type="common">Coelacanth</name>
    <dbReference type="NCBI Taxonomy" id="7897"/>
    <lineage>
        <taxon>Eukaryota</taxon>
        <taxon>Metazoa</taxon>
        <taxon>Chordata</taxon>
        <taxon>Craniata</taxon>
        <taxon>Vertebrata</taxon>
        <taxon>Euteleostomi</taxon>
        <taxon>Coelacanthiformes</taxon>
        <taxon>Coelacanthidae</taxon>
        <taxon>Latimeria</taxon>
    </lineage>
</organism>
<accession>M3XKV4</accession>
<dbReference type="eggNOG" id="ENOG502S3R2">
    <property type="taxonomic scope" value="Eukaryota"/>
</dbReference>
<reference evidence="4" key="1">
    <citation type="submission" date="2011-08" db="EMBL/GenBank/DDBJ databases">
        <title>The draft genome of Latimeria chalumnae.</title>
        <authorList>
            <person name="Di Palma F."/>
            <person name="Alfoldi J."/>
            <person name="Johnson J."/>
            <person name="Berlin A."/>
            <person name="Gnerre S."/>
            <person name="Jaffe D."/>
            <person name="MacCallum I."/>
            <person name="Young S."/>
            <person name="Walker B.J."/>
            <person name="Lander E."/>
            <person name="Lindblad-Toh K."/>
        </authorList>
    </citation>
    <scope>NUCLEOTIDE SEQUENCE [LARGE SCALE GENOMIC DNA]</scope>
    <source>
        <strain evidence="4">Wild caught</strain>
    </source>
</reference>
<gene>
    <name evidence="3" type="primary">CCDC192</name>
</gene>
<feature type="region of interest" description="Disordered" evidence="2">
    <location>
        <begin position="144"/>
        <end position="176"/>
    </location>
</feature>
<evidence type="ECO:0000313" key="3">
    <source>
        <dbReference type="Ensembl" id="ENSLACP00000023360.1"/>
    </source>
</evidence>
<evidence type="ECO:0000256" key="1">
    <source>
        <dbReference type="SAM" id="Coils"/>
    </source>
</evidence>
<evidence type="ECO:0000256" key="2">
    <source>
        <dbReference type="SAM" id="MobiDB-lite"/>
    </source>
</evidence>
<protein>
    <submittedName>
        <fullName evidence="3">Coiled-coil domain containing 192</fullName>
    </submittedName>
</protein>
<dbReference type="OMA" id="DIEHHEL"/>
<dbReference type="PANTHER" id="PTHR38580">
    <property type="entry name" value="COILED-COIL DOMAIN-CONTAINING PROTEIN 192"/>
    <property type="match status" value="1"/>
</dbReference>
<keyword evidence="1" id="KW-0175">Coiled coil</keyword>
<feature type="region of interest" description="Disordered" evidence="2">
    <location>
        <begin position="318"/>
        <end position="339"/>
    </location>
</feature>
<reference evidence="3" key="3">
    <citation type="submission" date="2025-09" db="UniProtKB">
        <authorList>
            <consortium name="Ensembl"/>
        </authorList>
    </citation>
    <scope>IDENTIFICATION</scope>
</reference>
<feature type="compositionally biased region" description="Basic and acidic residues" evidence="2">
    <location>
        <begin position="144"/>
        <end position="157"/>
    </location>
</feature>
<dbReference type="InterPro" id="IPR038817">
    <property type="entry name" value="CCDC192"/>
</dbReference>
<dbReference type="InParanoid" id="M3XKV4"/>
<feature type="coiled-coil region" evidence="1">
    <location>
        <begin position="182"/>
        <end position="223"/>
    </location>
</feature>
<feature type="compositionally biased region" description="Polar residues" evidence="2">
    <location>
        <begin position="329"/>
        <end position="339"/>
    </location>
</feature>
<dbReference type="EMBL" id="AFYH01198242">
    <property type="status" value="NOT_ANNOTATED_CDS"/>
    <property type="molecule type" value="Genomic_DNA"/>
</dbReference>